<feature type="compositionally biased region" description="Basic residues" evidence="1">
    <location>
        <begin position="153"/>
        <end position="162"/>
    </location>
</feature>
<gene>
    <name evidence="2" type="ORF">PHPALM_5466</name>
</gene>
<dbReference type="EMBL" id="NCKW01002857">
    <property type="protein sequence ID" value="POM77186.1"/>
    <property type="molecule type" value="Genomic_DNA"/>
</dbReference>
<feature type="compositionally biased region" description="Polar residues" evidence="1">
    <location>
        <begin position="105"/>
        <end position="116"/>
    </location>
</feature>
<feature type="compositionally biased region" description="Low complexity" evidence="1">
    <location>
        <begin position="306"/>
        <end position="317"/>
    </location>
</feature>
<feature type="compositionally biased region" description="Acidic residues" evidence="1">
    <location>
        <begin position="290"/>
        <end position="305"/>
    </location>
</feature>
<name>A0A2P4YH99_9STRA</name>
<proteinExistence type="predicted"/>
<feature type="region of interest" description="Disordered" evidence="1">
    <location>
        <begin position="98"/>
        <end position="356"/>
    </location>
</feature>
<comment type="caution">
    <text evidence="2">The sequence shown here is derived from an EMBL/GenBank/DDBJ whole genome shotgun (WGS) entry which is preliminary data.</text>
</comment>
<feature type="compositionally biased region" description="Low complexity" evidence="1">
    <location>
        <begin position="228"/>
        <end position="239"/>
    </location>
</feature>
<sequence>MRTIRKDRERFNAGMAAYTDQMAMLRSYLLRSDSRNDGTVPARIQALVTENAGLHRANSILRQHSANHGLNTDALVLASAGITADDIDWSLLGLSPPRVTEETSRTPSSDHSGGESSDNEASDSAQQAISVPPSTSGNPEGDSEDSQPVGPSPKRRRLRRHQVPAAKSGSSTSAAPKSSLPLNRRLGRPSVKPKRRSPAPSPVQLPSTALSFPAVPPTPAPSSPTPSVPTSATPVLTPTVPTPPAPPLTAPASSVGAEAPSASQQASSKVASEELEDGEVADELPAASDNDAEDTEELPDSDEDSTASNAAASEPSSEVIDLASGNADNAEVSKPVDSPFSSPVISLPRKDGRPVRGASVVSGLCSMEMVERELAEDDFVLGLSPTGFTPPAVAQTPPTTASGTGSRQVSQVQLPSSRPIVTAPSAVSVPASSLFRPRRSQSSARRPHAVVTATLSTAPGPGSMTFTPIGSSLQLPLGSKKLASLAGIFLEPGFTAPGAQEAWCQIQNRSLSEPLPKDGVSPVSATSLSAMMDWKNSSHPWQQLRHRLPEQPCLFDSSRFPPGTKISIRETGLGRTVKMWRQF</sequence>
<feature type="compositionally biased region" description="Basic residues" evidence="1">
    <location>
        <begin position="185"/>
        <end position="197"/>
    </location>
</feature>
<feature type="compositionally biased region" description="Low complexity" evidence="1">
    <location>
        <begin position="250"/>
        <end position="270"/>
    </location>
</feature>
<feature type="compositionally biased region" description="Low complexity" evidence="1">
    <location>
        <begin position="164"/>
        <end position="179"/>
    </location>
</feature>
<reference evidence="2 3" key="1">
    <citation type="journal article" date="2017" name="Genome Biol. Evol.">
        <title>Phytophthora megakarya and P. palmivora, closely related causal agents of cacao black pod rot, underwent increases in genome sizes and gene numbers by different mechanisms.</title>
        <authorList>
            <person name="Ali S.S."/>
            <person name="Shao J."/>
            <person name="Lary D.J."/>
            <person name="Kronmiller B."/>
            <person name="Shen D."/>
            <person name="Strem M.D."/>
            <person name="Amoako-Attah I."/>
            <person name="Akrofi A.Y."/>
            <person name="Begoude B.A."/>
            <person name="Ten Hoopen G.M."/>
            <person name="Coulibaly K."/>
            <person name="Kebe B.I."/>
            <person name="Melnick R.L."/>
            <person name="Guiltinan M.J."/>
            <person name="Tyler B.M."/>
            <person name="Meinhardt L.W."/>
            <person name="Bailey B.A."/>
        </authorList>
    </citation>
    <scope>NUCLEOTIDE SEQUENCE [LARGE SCALE GENOMIC DNA]</scope>
    <source>
        <strain evidence="3">sbr112.9</strain>
    </source>
</reference>
<evidence type="ECO:0000313" key="3">
    <source>
        <dbReference type="Proteomes" id="UP000237271"/>
    </source>
</evidence>
<evidence type="ECO:0000256" key="1">
    <source>
        <dbReference type="SAM" id="MobiDB-lite"/>
    </source>
</evidence>
<accession>A0A2P4YH99</accession>
<evidence type="ECO:0000313" key="2">
    <source>
        <dbReference type="EMBL" id="POM77186.1"/>
    </source>
</evidence>
<feature type="compositionally biased region" description="Pro residues" evidence="1">
    <location>
        <begin position="214"/>
        <end position="227"/>
    </location>
</feature>
<dbReference type="AlphaFoldDB" id="A0A2P4YH99"/>
<keyword evidence="3" id="KW-1185">Reference proteome</keyword>
<feature type="compositionally biased region" description="Acidic residues" evidence="1">
    <location>
        <begin position="273"/>
        <end position="282"/>
    </location>
</feature>
<dbReference type="Proteomes" id="UP000237271">
    <property type="component" value="Unassembled WGS sequence"/>
</dbReference>
<protein>
    <submittedName>
        <fullName evidence="2">Uncharacterized protein</fullName>
    </submittedName>
</protein>
<feature type="compositionally biased region" description="Pro residues" evidence="1">
    <location>
        <begin position="240"/>
        <end position="249"/>
    </location>
</feature>
<feature type="compositionally biased region" description="Polar residues" evidence="1">
    <location>
        <begin position="122"/>
        <end position="138"/>
    </location>
</feature>
<organism evidence="2 3">
    <name type="scientific">Phytophthora palmivora</name>
    <dbReference type="NCBI Taxonomy" id="4796"/>
    <lineage>
        <taxon>Eukaryota</taxon>
        <taxon>Sar</taxon>
        <taxon>Stramenopiles</taxon>
        <taxon>Oomycota</taxon>
        <taxon>Peronosporomycetes</taxon>
        <taxon>Peronosporales</taxon>
        <taxon>Peronosporaceae</taxon>
        <taxon>Phytophthora</taxon>
    </lineage>
</organism>
<dbReference type="OrthoDB" id="10608022at2759"/>